<dbReference type="GO" id="GO:0008483">
    <property type="term" value="F:transaminase activity"/>
    <property type="evidence" value="ECO:0007669"/>
    <property type="project" value="UniProtKB-KW"/>
</dbReference>
<gene>
    <name evidence="1" type="ORF">DI623_06190</name>
</gene>
<dbReference type="EMBL" id="QFNN01000024">
    <property type="protein sequence ID" value="PZO90634.1"/>
    <property type="molecule type" value="Genomic_DNA"/>
</dbReference>
<evidence type="ECO:0000313" key="1">
    <source>
        <dbReference type="EMBL" id="PZO90634.1"/>
    </source>
</evidence>
<accession>A0A2W5A806</accession>
<dbReference type="InterPro" id="IPR015424">
    <property type="entry name" value="PyrdxlP-dep_Trfase"/>
</dbReference>
<dbReference type="InterPro" id="IPR015421">
    <property type="entry name" value="PyrdxlP-dep_Trfase_major"/>
</dbReference>
<dbReference type="Gene3D" id="3.40.640.10">
    <property type="entry name" value="Type I PLP-dependent aspartate aminotransferase-like (Major domain)"/>
    <property type="match status" value="1"/>
</dbReference>
<comment type="caution">
    <text evidence="1">The sequence shown here is derived from an EMBL/GenBank/DDBJ whole genome shotgun (WGS) entry which is preliminary data.</text>
</comment>
<dbReference type="AlphaFoldDB" id="A0A2W5A806"/>
<protein>
    <submittedName>
        <fullName evidence="1">Class V aminotransferase</fullName>
    </submittedName>
</protein>
<dbReference type="Gene3D" id="3.90.1150.10">
    <property type="entry name" value="Aspartate Aminotransferase, domain 1"/>
    <property type="match status" value="1"/>
</dbReference>
<sequence length="390" mass="42108">MVAQDETMSWKRLFQRSLAAAPDRLHMAAHSHHLWPDASWLGHQAAWDDAARLADRKWDRVMGEVWPAAQAHVAAELSLPDPASIVFAGNTHDFLIRLVAAVDKRPVRVLASDGEFHSFRRQAARWVEQGAITLETLPVAPFESFTDRFVAAAEAGGHDLIMVSQVMFGSGAVFAGIEALAALARPEGPWVLVDGYHGFMAVPTDLSAVADRIFYVAGGYKYAMAGEGGAFMHAPPGFALRPPLTGWYAAFDDLRLPPGAVGYAPDARRFMGATFDPSGLYRFVAVRDMLAREGLDTATVAAHVAGLKARLTARLGETPLGGATLLNPGGGHAARFLALRSPDAQRWQAALLDDDVVTDVRGDVLRIGIGLYHDERDIDRFVAAAKALVL</sequence>
<keyword evidence="1" id="KW-0808">Transferase</keyword>
<proteinExistence type="predicted"/>
<name>A0A2W5A806_9SPHN</name>
<reference evidence="1 2" key="1">
    <citation type="submission" date="2017-08" db="EMBL/GenBank/DDBJ databases">
        <title>Infants hospitalized years apart are colonized by the same room-sourced microbial strains.</title>
        <authorList>
            <person name="Brooks B."/>
            <person name="Olm M.R."/>
            <person name="Firek B.A."/>
            <person name="Baker R."/>
            <person name="Thomas B.C."/>
            <person name="Morowitz M.J."/>
            <person name="Banfield J.F."/>
        </authorList>
    </citation>
    <scope>NUCLEOTIDE SEQUENCE [LARGE SCALE GENOMIC DNA]</scope>
    <source>
        <strain evidence="1">S2_018_000_R2_101</strain>
    </source>
</reference>
<keyword evidence="1" id="KW-0032">Aminotransferase</keyword>
<dbReference type="InterPro" id="IPR015422">
    <property type="entry name" value="PyrdxlP-dep_Trfase_small"/>
</dbReference>
<dbReference type="Proteomes" id="UP000249066">
    <property type="component" value="Unassembled WGS sequence"/>
</dbReference>
<dbReference type="SUPFAM" id="SSF53383">
    <property type="entry name" value="PLP-dependent transferases"/>
    <property type="match status" value="1"/>
</dbReference>
<organism evidence="1 2">
    <name type="scientific">Sphingomonas sanxanigenens</name>
    <dbReference type="NCBI Taxonomy" id="397260"/>
    <lineage>
        <taxon>Bacteria</taxon>
        <taxon>Pseudomonadati</taxon>
        <taxon>Pseudomonadota</taxon>
        <taxon>Alphaproteobacteria</taxon>
        <taxon>Sphingomonadales</taxon>
        <taxon>Sphingomonadaceae</taxon>
        <taxon>Sphingomonas</taxon>
    </lineage>
</organism>
<evidence type="ECO:0000313" key="2">
    <source>
        <dbReference type="Proteomes" id="UP000249066"/>
    </source>
</evidence>